<keyword evidence="2" id="KW-0408">Iron</keyword>
<evidence type="ECO:0000256" key="2">
    <source>
        <dbReference type="ARBA" id="ARBA00023004"/>
    </source>
</evidence>
<dbReference type="PANTHER" id="PTHR10371:SF3">
    <property type="entry name" value="NADH DEHYDROGENASE [UBIQUINONE] FLAVOPROTEIN 2, MITOCHONDRIAL"/>
    <property type="match status" value="1"/>
</dbReference>
<dbReference type="GO" id="GO:0006120">
    <property type="term" value="P:mitochondrial electron transport, NADH to ubiquinone"/>
    <property type="evidence" value="ECO:0007669"/>
    <property type="project" value="TreeGrafter"/>
</dbReference>
<sequence>MSPAAARLVAKCVFQIRTAFHGSPKVTLVSRSLSTGLNYHIDSPNNNPDMPWDFSQANKEWVKEILSHYPSNYKQSAVIPLLDMAQQKNMVDGFPARDERKVTKIREVAPIAYMKLLLFLFDV</sequence>
<dbReference type="GO" id="GO:0003954">
    <property type="term" value="F:NADH dehydrogenase activity"/>
    <property type="evidence" value="ECO:0007669"/>
    <property type="project" value="TreeGrafter"/>
</dbReference>
<protein>
    <submittedName>
        <fullName evidence="5">NADH dehydrogenase [ubiquinone] flavoprotein 2, mitochondrial-like</fullName>
    </submittedName>
</protein>
<accession>A0AB40B0L7</accession>
<keyword evidence="1" id="KW-0479">Metal-binding</keyword>
<keyword evidence="4" id="KW-1185">Reference proteome</keyword>
<dbReference type="GO" id="GO:0005739">
    <property type="term" value="C:mitochondrion"/>
    <property type="evidence" value="ECO:0007669"/>
    <property type="project" value="GOC"/>
</dbReference>
<dbReference type="GO" id="GO:0046872">
    <property type="term" value="F:metal ion binding"/>
    <property type="evidence" value="ECO:0007669"/>
    <property type="project" value="UniProtKB-KW"/>
</dbReference>
<evidence type="ECO:0000313" key="4">
    <source>
        <dbReference type="Proteomes" id="UP001515500"/>
    </source>
</evidence>
<dbReference type="PANTHER" id="PTHR10371">
    <property type="entry name" value="NADH DEHYDROGENASE UBIQUINONE FLAVOPROTEIN 2, MITOCHONDRIAL"/>
    <property type="match status" value="1"/>
</dbReference>
<reference evidence="5" key="1">
    <citation type="submission" date="2025-08" db="UniProtKB">
        <authorList>
            <consortium name="RefSeq"/>
        </authorList>
    </citation>
    <scope>IDENTIFICATION</scope>
</reference>
<name>A0AB40B0L7_DIOCR</name>
<proteinExistence type="predicted"/>
<evidence type="ECO:0000256" key="1">
    <source>
        <dbReference type="ARBA" id="ARBA00022723"/>
    </source>
</evidence>
<dbReference type="GO" id="GO:0051536">
    <property type="term" value="F:iron-sulfur cluster binding"/>
    <property type="evidence" value="ECO:0007669"/>
    <property type="project" value="UniProtKB-KW"/>
</dbReference>
<dbReference type="InterPro" id="IPR041921">
    <property type="entry name" value="NuoE_N"/>
</dbReference>
<dbReference type="Proteomes" id="UP001515500">
    <property type="component" value="Unplaced"/>
</dbReference>
<keyword evidence="3" id="KW-0411">Iron-sulfur</keyword>
<dbReference type="GeneID" id="120257067"/>
<organism evidence="4 5">
    <name type="scientific">Dioscorea cayennensis subsp. rotundata</name>
    <name type="common">White Guinea yam</name>
    <name type="synonym">Dioscorea rotundata</name>
    <dbReference type="NCBI Taxonomy" id="55577"/>
    <lineage>
        <taxon>Eukaryota</taxon>
        <taxon>Viridiplantae</taxon>
        <taxon>Streptophyta</taxon>
        <taxon>Embryophyta</taxon>
        <taxon>Tracheophyta</taxon>
        <taxon>Spermatophyta</taxon>
        <taxon>Magnoliopsida</taxon>
        <taxon>Liliopsida</taxon>
        <taxon>Dioscoreales</taxon>
        <taxon>Dioscoreaceae</taxon>
        <taxon>Dioscorea</taxon>
    </lineage>
</organism>
<dbReference type="RefSeq" id="XP_039120628.1">
    <property type="nucleotide sequence ID" value="XM_039264694.1"/>
</dbReference>
<evidence type="ECO:0000313" key="5">
    <source>
        <dbReference type="RefSeq" id="XP_039120628.1"/>
    </source>
</evidence>
<dbReference type="AlphaFoldDB" id="A0AB40B0L7"/>
<evidence type="ECO:0000256" key="3">
    <source>
        <dbReference type="ARBA" id="ARBA00023014"/>
    </source>
</evidence>
<dbReference type="Gene3D" id="1.10.10.1590">
    <property type="entry name" value="NADH-quinone oxidoreductase subunit E"/>
    <property type="match status" value="1"/>
</dbReference>
<gene>
    <name evidence="5" type="primary">LOC120257067</name>
</gene>